<dbReference type="AlphaFoldDB" id="A0A0P0WH18"/>
<reference evidence="1 2" key="2">
    <citation type="journal article" date="2013" name="Plant Cell Physiol.">
        <title>Rice Annotation Project Database (RAP-DB): an integrative and interactive database for rice genomics.</title>
        <authorList>
            <person name="Sakai H."/>
            <person name="Lee S.S."/>
            <person name="Tanaka T."/>
            <person name="Numa H."/>
            <person name="Kim J."/>
            <person name="Kawahara Y."/>
            <person name="Wakimoto H."/>
            <person name="Yang C.C."/>
            <person name="Iwamoto M."/>
            <person name="Abe T."/>
            <person name="Yamada Y."/>
            <person name="Muto A."/>
            <person name="Inokuchi H."/>
            <person name="Ikemura T."/>
            <person name="Matsumoto T."/>
            <person name="Sasaki T."/>
            <person name="Itoh T."/>
        </authorList>
    </citation>
    <scope>NUCLEOTIDE SEQUENCE [LARGE SCALE GENOMIC DNA]</scope>
    <source>
        <strain evidence="2">cv. Nipponbare</strain>
    </source>
</reference>
<reference evidence="1 2" key="3">
    <citation type="journal article" date="2013" name="Rice">
        <title>Improvement of the Oryza sativa Nipponbare reference genome using next generation sequence and optical map data.</title>
        <authorList>
            <person name="Kawahara Y."/>
            <person name="de la Bastide M."/>
            <person name="Hamilton J.P."/>
            <person name="Kanamori H."/>
            <person name="McCombie W.R."/>
            <person name="Ouyang S."/>
            <person name="Schwartz D.C."/>
            <person name="Tanaka T."/>
            <person name="Wu J."/>
            <person name="Zhou S."/>
            <person name="Childs K.L."/>
            <person name="Davidson R.M."/>
            <person name="Lin H."/>
            <person name="Quesada-Ocampo L."/>
            <person name="Vaillancourt B."/>
            <person name="Sakai H."/>
            <person name="Lee S.S."/>
            <person name="Kim J."/>
            <person name="Numa H."/>
            <person name="Itoh T."/>
            <person name="Buell C.R."/>
            <person name="Matsumoto T."/>
        </authorList>
    </citation>
    <scope>NUCLEOTIDE SEQUENCE [LARGE SCALE GENOMIC DNA]</scope>
    <source>
        <strain evidence="2">cv. Nipponbare</strain>
    </source>
</reference>
<sequence>MSTTVPVGPFHLGGSSVLLLARCGCGHSSASCLTCGGSFFFAFITLASPWPGPFFNDLKKSSTFLSNTSPRSSPSFFFFTSASLLLSSSSKKTRPLSAASEEGGEASAGTKALSRDWSGKYFFSRR</sequence>
<reference evidence="2" key="1">
    <citation type="journal article" date="2005" name="Nature">
        <title>The map-based sequence of the rice genome.</title>
        <authorList>
            <consortium name="International rice genome sequencing project (IRGSP)"/>
            <person name="Matsumoto T."/>
            <person name="Wu J."/>
            <person name="Kanamori H."/>
            <person name="Katayose Y."/>
            <person name="Fujisawa M."/>
            <person name="Namiki N."/>
            <person name="Mizuno H."/>
            <person name="Yamamoto K."/>
            <person name="Antonio B.A."/>
            <person name="Baba T."/>
            <person name="Sakata K."/>
            <person name="Nagamura Y."/>
            <person name="Aoki H."/>
            <person name="Arikawa K."/>
            <person name="Arita K."/>
            <person name="Bito T."/>
            <person name="Chiden Y."/>
            <person name="Fujitsuka N."/>
            <person name="Fukunaka R."/>
            <person name="Hamada M."/>
            <person name="Harada C."/>
            <person name="Hayashi A."/>
            <person name="Hijishita S."/>
            <person name="Honda M."/>
            <person name="Hosokawa S."/>
            <person name="Ichikawa Y."/>
            <person name="Idonuma A."/>
            <person name="Iijima M."/>
            <person name="Ikeda M."/>
            <person name="Ikeno M."/>
            <person name="Ito K."/>
            <person name="Ito S."/>
            <person name="Ito T."/>
            <person name="Ito Y."/>
            <person name="Ito Y."/>
            <person name="Iwabuchi A."/>
            <person name="Kamiya K."/>
            <person name="Karasawa W."/>
            <person name="Kurita K."/>
            <person name="Katagiri S."/>
            <person name="Kikuta A."/>
            <person name="Kobayashi H."/>
            <person name="Kobayashi N."/>
            <person name="Machita K."/>
            <person name="Maehara T."/>
            <person name="Masukawa M."/>
            <person name="Mizubayashi T."/>
            <person name="Mukai Y."/>
            <person name="Nagasaki H."/>
            <person name="Nagata Y."/>
            <person name="Naito S."/>
            <person name="Nakashima M."/>
            <person name="Nakama Y."/>
            <person name="Nakamichi Y."/>
            <person name="Nakamura M."/>
            <person name="Meguro A."/>
            <person name="Negishi M."/>
            <person name="Ohta I."/>
            <person name="Ohta T."/>
            <person name="Okamoto M."/>
            <person name="Ono N."/>
            <person name="Saji S."/>
            <person name="Sakaguchi M."/>
            <person name="Sakai K."/>
            <person name="Shibata M."/>
            <person name="Shimokawa T."/>
            <person name="Song J."/>
            <person name="Takazaki Y."/>
            <person name="Terasawa K."/>
            <person name="Tsugane M."/>
            <person name="Tsuji K."/>
            <person name="Ueda S."/>
            <person name="Waki K."/>
            <person name="Yamagata H."/>
            <person name="Yamamoto M."/>
            <person name="Yamamoto S."/>
            <person name="Yamane H."/>
            <person name="Yoshiki S."/>
            <person name="Yoshihara R."/>
            <person name="Yukawa K."/>
            <person name="Zhong H."/>
            <person name="Yano M."/>
            <person name="Yuan Q."/>
            <person name="Ouyang S."/>
            <person name="Liu J."/>
            <person name="Jones K.M."/>
            <person name="Gansberger K."/>
            <person name="Moffat K."/>
            <person name="Hill J."/>
            <person name="Bera J."/>
            <person name="Fadrosh D."/>
            <person name="Jin S."/>
            <person name="Johri S."/>
            <person name="Kim M."/>
            <person name="Overton L."/>
            <person name="Reardon M."/>
            <person name="Tsitrin T."/>
            <person name="Vuong H."/>
            <person name="Weaver B."/>
            <person name="Ciecko A."/>
            <person name="Tallon L."/>
            <person name="Jackson J."/>
            <person name="Pai G."/>
            <person name="Aken S.V."/>
            <person name="Utterback T."/>
            <person name="Reidmuller S."/>
            <person name="Feldblyum T."/>
            <person name="Hsiao J."/>
            <person name="Zismann V."/>
            <person name="Iobst S."/>
            <person name="de Vazeille A.R."/>
            <person name="Buell C.R."/>
            <person name="Ying K."/>
            <person name="Li Y."/>
            <person name="Lu T."/>
            <person name="Huang Y."/>
            <person name="Zhao Q."/>
            <person name="Feng Q."/>
            <person name="Zhang L."/>
            <person name="Zhu J."/>
            <person name="Weng Q."/>
            <person name="Mu J."/>
            <person name="Lu Y."/>
            <person name="Fan D."/>
            <person name="Liu Y."/>
            <person name="Guan J."/>
            <person name="Zhang Y."/>
            <person name="Yu S."/>
            <person name="Liu X."/>
            <person name="Zhang Y."/>
            <person name="Hong G."/>
            <person name="Han B."/>
            <person name="Choisne N."/>
            <person name="Demange N."/>
            <person name="Orjeda G."/>
            <person name="Samain S."/>
            <person name="Cattolico L."/>
            <person name="Pelletier E."/>
            <person name="Couloux A."/>
            <person name="Segurens B."/>
            <person name="Wincker P."/>
            <person name="D'Hont A."/>
            <person name="Scarpelli C."/>
            <person name="Weissenbach J."/>
            <person name="Salanoubat M."/>
            <person name="Quetier F."/>
            <person name="Yu Y."/>
            <person name="Kim H.R."/>
            <person name="Rambo T."/>
            <person name="Currie J."/>
            <person name="Collura K."/>
            <person name="Luo M."/>
            <person name="Yang T."/>
            <person name="Ammiraju J.S.S."/>
            <person name="Engler F."/>
            <person name="Soderlund C."/>
            <person name="Wing R.A."/>
            <person name="Palmer L.E."/>
            <person name="de la Bastide M."/>
            <person name="Spiegel L."/>
            <person name="Nascimento L."/>
            <person name="Zutavern T."/>
            <person name="O'Shaughnessy A."/>
            <person name="Dike S."/>
            <person name="Dedhia N."/>
            <person name="Preston R."/>
            <person name="Balija V."/>
            <person name="McCombie W.R."/>
            <person name="Chow T."/>
            <person name="Chen H."/>
            <person name="Chung M."/>
            <person name="Chen C."/>
            <person name="Shaw J."/>
            <person name="Wu H."/>
            <person name="Hsiao K."/>
            <person name="Chao Y."/>
            <person name="Chu M."/>
            <person name="Cheng C."/>
            <person name="Hour A."/>
            <person name="Lee P."/>
            <person name="Lin S."/>
            <person name="Lin Y."/>
            <person name="Liou J."/>
            <person name="Liu S."/>
            <person name="Hsing Y."/>
            <person name="Raghuvanshi S."/>
            <person name="Mohanty A."/>
            <person name="Bharti A.K."/>
            <person name="Gaur A."/>
            <person name="Gupta V."/>
            <person name="Kumar D."/>
            <person name="Ravi V."/>
            <person name="Vij S."/>
            <person name="Kapur A."/>
            <person name="Khurana P."/>
            <person name="Khurana P."/>
            <person name="Khurana J.P."/>
            <person name="Tyagi A.K."/>
            <person name="Gaikwad K."/>
            <person name="Singh A."/>
            <person name="Dalal V."/>
            <person name="Srivastava S."/>
            <person name="Dixit A."/>
            <person name="Pal A.K."/>
            <person name="Ghazi I.A."/>
            <person name="Yadav M."/>
            <person name="Pandit A."/>
            <person name="Bhargava A."/>
            <person name="Sureshbabu K."/>
            <person name="Batra K."/>
            <person name="Sharma T.R."/>
            <person name="Mohapatra T."/>
            <person name="Singh N.K."/>
            <person name="Messing J."/>
            <person name="Nelson A.B."/>
            <person name="Fuks G."/>
            <person name="Kavchok S."/>
            <person name="Keizer G."/>
            <person name="Linton E."/>
            <person name="Llaca V."/>
            <person name="Song R."/>
            <person name="Tanyolac B."/>
            <person name="Young S."/>
            <person name="Ho-Il K."/>
            <person name="Hahn J.H."/>
            <person name="Sangsakoo G."/>
            <person name="Vanavichit A."/>
            <person name="de Mattos Luiz.A.T."/>
            <person name="Zimmer P.D."/>
            <person name="Malone G."/>
            <person name="Dellagostin O."/>
            <person name="de Oliveira A.C."/>
            <person name="Bevan M."/>
            <person name="Bancroft I."/>
            <person name="Minx P."/>
            <person name="Cordum H."/>
            <person name="Wilson R."/>
            <person name="Cheng Z."/>
            <person name="Jin W."/>
            <person name="Jiang J."/>
            <person name="Leong S.A."/>
            <person name="Iwama H."/>
            <person name="Gojobori T."/>
            <person name="Itoh T."/>
            <person name="Niimura Y."/>
            <person name="Fujii Y."/>
            <person name="Habara T."/>
            <person name="Sakai H."/>
            <person name="Sato Y."/>
            <person name="Wilson G."/>
            <person name="Kumar K."/>
            <person name="McCouch S."/>
            <person name="Juretic N."/>
            <person name="Hoen D."/>
            <person name="Wright S."/>
            <person name="Bruskiewich R."/>
            <person name="Bureau T."/>
            <person name="Miyao A."/>
            <person name="Hirochika H."/>
            <person name="Nishikawa T."/>
            <person name="Kadowaki K."/>
            <person name="Sugiura M."/>
            <person name="Burr B."/>
            <person name="Sasaki T."/>
        </authorList>
    </citation>
    <scope>NUCLEOTIDE SEQUENCE [LARGE SCALE GENOMIC DNA]</scope>
    <source>
        <strain evidence="2">cv. Nipponbare</strain>
    </source>
</reference>
<dbReference type="EMBL" id="AP014961">
    <property type="protein sequence ID" value="BAS91892.1"/>
    <property type="molecule type" value="Genomic_DNA"/>
</dbReference>
<name>A0A0P0WH18_ORYSJ</name>
<gene>
    <name evidence="1" type="ordered locus">Os05g0108050</name>
    <name evidence="1" type="ORF">OSNPB_050108050</name>
</gene>
<dbReference type="PaxDb" id="39947-A0A0P0WH18"/>
<dbReference type="InParanoid" id="A0A0P0WH18"/>
<keyword evidence="2" id="KW-1185">Reference proteome</keyword>
<dbReference type="Gramene" id="Os05t0108050-00">
    <property type="protein sequence ID" value="Os05t0108050-00"/>
    <property type="gene ID" value="Os05g0108050"/>
</dbReference>
<evidence type="ECO:0000313" key="2">
    <source>
        <dbReference type="Proteomes" id="UP000059680"/>
    </source>
</evidence>
<accession>A0A0P0WH18</accession>
<evidence type="ECO:0000313" key="1">
    <source>
        <dbReference type="EMBL" id="BAS91892.1"/>
    </source>
</evidence>
<organism evidence="1 2">
    <name type="scientific">Oryza sativa subsp. japonica</name>
    <name type="common">Rice</name>
    <dbReference type="NCBI Taxonomy" id="39947"/>
    <lineage>
        <taxon>Eukaryota</taxon>
        <taxon>Viridiplantae</taxon>
        <taxon>Streptophyta</taxon>
        <taxon>Embryophyta</taxon>
        <taxon>Tracheophyta</taxon>
        <taxon>Spermatophyta</taxon>
        <taxon>Magnoliopsida</taxon>
        <taxon>Liliopsida</taxon>
        <taxon>Poales</taxon>
        <taxon>Poaceae</taxon>
        <taxon>BOP clade</taxon>
        <taxon>Oryzoideae</taxon>
        <taxon>Oryzeae</taxon>
        <taxon>Oryzinae</taxon>
        <taxon>Oryza</taxon>
        <taxon>Oryza sativa</taxon>
    </lineage>
</organism>
<dbReference type="Proteomes" id="UP000059680">
    <property type="component" value="Chromosome 5"/>
</dbReference>
<proteinExistence type="predicted"/>
<protein>
    <submittedName>
        <fullName evidence="1">Os05g0108050 protein</fullName>
    </submittedName>
</protein>